<proteinExistence type="predicted"/>
<dbReference type="RefSeq" id="WP_394629262.1">
    <property type="nucleotide sequence ID" value="NZ_JBIHSF010000008.1"/>
</dbReference>
<sequence>MPDIFYRNPWLRALIPLLCATIVGVASSALIVEVANGQDIDWAAMPKKASFFVVLVCIFIACTYQVKLTKRDNELLKGFTPKQYEACIRNQVAEDVAKRSRKLINEGKIEQLVAETDAFKKLFGEEQK</sequence>
<dbReference type="EMBL" id="JBIHSF010000008">
    <property type="protein sequence ID" value="MFH0261370.1"/>
    <property type="molecule type" value="Genomic_DNA"/>
</dbReference>
<dbReference type="Proteomes" id="UP001607125">
    <property type="component" value="Unassembled WGS sequence"/>
</dbReference>
<evidence type="ECO:0000256" key="1">
    <source>
        <dbReference type="SAM" id="Phobius"/>
    </source>
</evidence>
<keyword evidence="3" id="KW-1185">Reference proteome</keyword>
<organism evidence="2 3">
    <name type="scientific">Vibrio barjaei</name>
    <dbReference type="NCBI Taxonomy" id="1676683"/>
    <lineage>
        <taxon>Bacteria</taxon>
        <taxon>Pseudomonadati</taxon>
        <taxon>Pseudomonadota</taxon>
        <taxon>Gammaproteobacteria</taxon>
        <taxon>Vibrionales</taxon>
        <taxon>Vibrionaceae</taxon>
        <taxon>Vibrio</taxon>
    </lineage>
</organism>
<evidence type="ECO:0000313" key="2">
    <source>
        <dbReference type="EMBL" id="MFH0261370.1"/>
    </source>
</evidence>
<reference evidence="2 3" key="1">
    <citation type="submission" date="2024-10" db="EMBL/GenBank/DDBJ databases">
        <authorList>
            <person name="Yibar A."/>
            <person name="Saticioglu I.B."/>
            <person name="Duman M."/>
            <person name="Ajmi N."/>
            <person name="Gurler F."/>
            <person name="Ay H."/>
            <person name="Onuk E."/>
            <person name="Guler S."/>
            <person name="Romalde J.L."/>
        </authorList>
    </citation>
    <scope>NUCLEOTIDE SEQUENCE [LARGE SCALE GENOMIC DNA]</scope>
    <source>
        <strain evidence="2 3">1-TCBS-B</strain>
    </source>
</reference>
<comment type="caution">
    <text evidence="2">The sequence shown here is derived from an EMBL/GenBank/DDBJ whole genome shotgun (WGS) entry which is preliminary data.</text>
</comment>
<feature type="transmembrane region" description="Helical" evidence="1">
    <location>
        <begin position="12"/>
        <end position="31"/>
    </location>
</feature>
<keyword evidence="1" id="KW-0472">Membrane</keyword>
<accession>A0ABW7IID4</accession>
<feature type="transmembrane region" description="Helical" evidence="1">
    <location>
        <begin position="51"/>
        <end position="68"/>
    </location>
</feature>
<evidence type="ECO:0000313" key="3">
    <source>
        <dbReference type="Proteomes" id="UP001607125"/>
    </source>
</evidence>
<keyword evidence="1" id="KW-0812">Transmembrane</keyword>
<name>A0ABW7IID4_9VIBR</name>
<gene>
    <name evidence="2" type="ORF">ACGRH2_13265</name>
</gene>
<protein>
    <submittedName>
        <fullName evidence="2">Uncharacterized protein</fullName>
    </submittedName>
</protein>
<keyword evidence="1" id="KW-1133">Transmembrane helix</keyword>